<keyword evidence="1" id="KW-0472">Membrane</keyword>
<protein>
    <recommendedName>
        <fullName evidence="4">PH domain-containing protein</fullName>
    </recommendedName>
</protein>
<proteinExistence type="predicted"/>
<dbReference type="EMBL" id="JABUFE010000013">
    <property type="protein sequence ID" value="NSX56493.1"/>
    <property type="molecule type" value="Genomic_DNA"/>
</dbReference>
<evidence type="ECO:0008006" key="4">
    <source>
        <dbReference type="Google" id="ProtNLM"/>
    </source>
</evidence>
<comment type="caution">
    <text evidence="2">The sequence shown here is derived from an EMBL/GenBank/DDBJ whole genome shotgun (WGS) entry which is preliminary data.</text>
</comment>
<gene>
    <name evidence="2" type="ORF">HRQ87_17025</name>
</gene>
<keyword evidence="1" id="KW-0812">Transmembrane</keyword>
<dbReference type="RefSeq" id="WP_174139645.1">
    <property type="nucleotide sequence ID" value="NZ_JABUFE010000013.1"/>
</dbReference>
<evidence type="ECO:0000313" key="3">
    <source>
        <dbReference type="Proteomes" id="UP000777935"/>
    </source>
</evidence>
<keyword evidence="1" id="KW-1133">Transmembrane helix</keyword>
<feature type="transmembrane region" description="Helical" evidence="1">
    <location>
        <begin position="86"/>
        <end position="104"/>
    </location>
</feature>
<dbReference type="Proteomes" id="UP000777935">
    <property type="component" value="Unassembled WGS sequence"/>
</dbReference>
<accession>A0ABX2IUB4</accession>
<feature type="transmembrane region" description="Helical" evidence="1">
    <location>
        <begin position="46"/>
        <end position="66"/>
    </location>
</feature>
<name>A0ABX2IUB4_9RHOB</name>
<reference evidence="2 3" key="1">
    <citation type="submission" date="2020-06" db="EMBL/GenBank/DDBJ databases">
        <title>Sulfitobacter algicola sp. nov., isolated from green algae.</title>
        <authorList>
            <person name="Wang C."/>
        </authorList>
    </citation>
    <scope>NUCLEOTIDE SEQUENCE [LARGE SCALE GENOMIC DNA]</scope>
    <source>
        <strain evidence="2 3">1151</strain>
    </source>
</reference>
<evidence type="ECO:0000313" key="2">
    <source>
        <dbReference type="EMBL" id="NSX56493.1"/>
    </source>
</evidence>
<organism evidence="2 3">
    <name type="scientific">Parasulfitobacter algicola</name>
    <dbReference type="NCBI Taxonomy" id="2614809"/>
    <lineage>
        <taxon>Bacteria</taxon>
        <taxon>Pseudomonadati</taxon>
        <taxon>Pseudomonadota</taxon>
        <taxon>Alphaproteobacteria</taxon>
        <taxon>Rhodobacterales</taxon>
        <taxon>Roseobacteraceae</taxon>
        <taxon>Parasulfitobacter</taxon>
    </lineage>
</organism>
<sequence>MADPYRFKDTITPFDPDLKFWQKHLVPGETIIWEGRPNFSFKLDKTALGLAIPGFVASAVLFIINNDLLGASGPGQLVLSPTITQQINWGIFIAIVYLVLYLLYHSMTQSRLTRYALTNKRALIHNRLPWPKLNAKYLTPMSEVAWDQSDPGSIVLGQSITQYRSNAIFRSGIVKERKEGFLNIDNPQKVYDLMQRVVNDKV</sequence>
<evidence type="ECO:0000256" key="1">
    <source>
        <dbReference type="SAM" id="Phobius"/>
    </source>
</evidence>
<keyword evidence="3" id="KW-1185">Reference proteome</keyword>